<gene>
    <name evidence="8" type="primary">LOC103911745</name>
</gene>
<dbReference type="AlphaFoldDB" id="A0A8M9PSS5"/>
<dbReference type="GO" id="GO:0030246">
    <property type="term" value="F:carbohydrate binding"/>
    <property type="evidence" value="ECO:0007669"/>
    <property type="project" value="UniProtKB-KW"/>
</dbReference>
<dbReference type="SUPFAM" id="SSF56436">
    <property type="entry name" value="C-type lectin-like"/>
    <property type="match status" value="1"/>
</dbReference>
<evidence type="ECO:0000256" key="2">
    <source>
        <dbReference type="ARBA" id="ARBA00023157"/>
    </source>
</evidence>
<keyword evidence="5" id="KW-0472">Membrane</keyword>
<dbReference type="Gene3D" id="3.10.100.10">
    <property type="entry name" value="Mannose-Binding Protein A, subunit A"/>
    <property type="match status" value="1"/>
</dbReference>
<dbReference type="GeneID" id="103911745"/>
<feature type="coiled-coil region" evidence="4">
    <location>
        <begin position="49"/>
        <end position="101"/>
    </location>
</feature>
<feature type="domain" description="C-type lectin" evidence="6">
    <location>
        <begin position="111"/>
        <end position="220"/>
    </location>
</feature>
<keyword evidence="7" id="KW-1185">Reference proteome</keyword>
<protein>
    <submittedName>
        <fullName evidence="8">C-type lectin domain family 17, member A-like</fullName>
    </submittedName>
</protein>
<proteinExistence type="predicted"/>
<dbReference type="SMART" id="SM00034">
    <property type="entry name" value="CLECT"/>
    <property type="match status" value="1"/>
</dbReference>
<name>A0A8M9PSS5_DANRE</name>
<dbReference type="CDD" id="cd03590">
    <property type="entry name" value="CLECT_DC-SIGN_like"/>
    <property type="match status" value="1"/>
</dbReference>
<keyword evidence="3" id="KW-0325">Glycoprotein</keyword>
<dbReference type="PANTHER" id="PTHR46490">
    <property type="entry name" value="C-TYPE LECTIN DOMAIN FAMILY 12 MEMBER A-RELATED"/>
    <property type="match status" value="1"/>
</dbReference>
<dbReference type="KEGG" id="dre:103911745"/>
<dbReference type="InterPro" id="IPR052309">
    <property type="entry name" value="C-type_Lectin_Domain_Fam1"/>
</dbReference>
<dbReference type="Pfam" id="PF00059">
    <property type="entry name" value="Lectin_C"/>
    <property type="match status" value="1"/>
</dbReference>
<evidence type="ECO:0000256" key="1">
    <source>
        <dbReference type="ARBA" id="ARBA00022734"/>
    </source>
</evidence>
<evidence type="ECO:0000259" key="6">
    <source>
        <dbReference type="PROSITE" id="PS50041"/>
    </source>
</evidence>
<dbReference type="PANTHER" id="PTHR46490:SF6">
    <property type="entry name" value="ASIALOGLYCOPROTEIN RECEPTOR 1-LIKE-RELATED"/>
    <property type="match status" value="1"/>
</dbReference>
<keyword evidence="1" id="KW-0430">Lectin</keyword>
<dbReference type="RefSeq" id="XP_021327944.1">
    <property type="nucleotide sequence ID" value="XM_021472269.3"/>
</dbReference>
<keyword evidence="5" id="KW-1133">Transmembrane helix</keyword>
<evidence type="ECO:0000313" key="7">
    <source>
        <dbReference type="Proteomes" id="UP000000437"/>
    </source>
</evidence>
<organism evidence="7 8">
    <name type="scientific">Danio rerio</name>
    <name type="common">Zebrafish</name>
    <name type="synonym">Brachydanio rerio</name>
    <dbReference type="NCBI Taxonomy" id="7955"/>
    <lineage>
        <taxon>Eukaryota</taxon>
        <taxon>Metazoa</taxon>
        <taxon>Chordata</taxon>
        <taxon>Craniata</taxon>
        <taxon>Vertebrata</taxon>
        <taxon>Euteleostomi</taxon>
        <taxon>Actinopterygii</taxon>
        <taxon>Neopterygii</taxon>
        <taxon>Teleostei</taxon>
        <taxon>Ostariophysi</taxon>
        <taxon>Cypriniformes</taxon>
        <taxon>Danionidae</taxon>
        <taxon>Danioninae</taxon>
        <taxon>Danio</taxon>
    </lineage>
</organism>
<accession>A0A8M9PSS5</accession>
<evidence type="ECO:0000256" key="4">
    <source>
        <dbReference type="SAM" id="Coils"/>
    </source>
</evidence>
<dbReference type="Proteomes" id="UP000000437">
    <property type="component" value="Chromosome 10"/>
</dbReference>
<dbReference type="PROSITE" id="PS50041">
    <property type="entry name" value="C_TYPE_LECTIN_2"/>
    <property type="match status" value="1"/>
</dbReference>
<keyword evidence="2" id="KW-1015">Disulfide bond</keyword>
<keyword evidence="5" id="KW-0812">Transmembrane</keyword>
<dbReference type="InterPro" id="IPR016186">
    <property type="entry name" value="C-type_lectin-like/link_sf"/>
</dbReference>
<dbReference type="InterPro" id="IPR001304">
    <property type="entry name" value="C-type_lectin-like"/>
</dbReference>
<reference evidence="8" key="1">
    <citation type="submission" date="2025-08" db="UniProtKB">
        <authorList>
            <consortium name="RefSeq"/>
        </authorList>
    </citation>
    <scope>IDENTIFICATION</scope>
    <source>
        <strain evidence="8">Tuebingen</strain>
        <tissue evidence="8">Fibroblasts and whole tissue</tissue>
    </source>
</reference>
<evidence type="ECO:0000256" key="3">
    <source>
        <dbReference type="ARBA" id="ARBA00023180"/>
    </source>
</evidence>
<feature type="transmembrane region" description="Helical" evidence="5">
    <location>
        <begin position="20"/>
        <end position="40"/>
    </location>
</feature>
<dbReference type="InterPro" id="IPR033989">
    <property type="entry name" value="CD209-like_CTLD"/>
</dbReference>
<dbReference type="InterPro" id="IPR016187">
    <property type="entry name" value="CTDL_fold"/>
</dbReference>
<keyword evidence="4" id="KW-0175">Coiled coil</keyword>
<evidence type="ECO:0000256" key="5">
    <source>
        <dbReference type="SAM" id="Phobius"/>
    </source>
</evidence>
<evidence type="ECO:0000313" key="8">
    <source>
        <dbReference type="RefSeq" id="XP_021327944.1"/>
    </source>
</evidence>
<sequence length="222" mass="25600">MCKTTSKGSDSVRNKTYKKVTAYLVLQCILLLEAIILLSIEHKTKADIYENGEENFANQKNTLREEIENLETKKDGLQQENNNANKQKQQLKEEEKALLKHLHGMDGWMCYQSVFYYMSTETKNWTESKKDCEQRGASLMIINSKEEHKFFKSDANVWIGLTDKNEERKWKWVDGSELATGFSSWGPGEPNGLQGESCAASFSAELYDFSCSETFNWICERK</sequence>